<dbReference type="OrthoDB" id="10253115at2759"/>
<dbReference type="InterPro" id="IPR000873">
    <property type="entry name" value="AMP-dep_synth/lig_dom"/>
</dbReference>
<dbReference type="Gene3D" id="3.30.300.30">
    <property type="match status" value="1"/>
</dbReference>
<gene>
    <name evidence="3" type="ORF">N7456_005066</name>
</gene>
<dbReference type="SUPFAM" id="SSF56801">
    <property type="entry name" value="Acetyl-CoA synthetase-like"/>
    <property type="match status" value="1"/>
</dbReference>
<accession>A0A9W9KJT3</accession>
<dbReference type="InterPro" id="IPR042099">
    <property type="entry name" value="ANL_N_sf"/>
</dbReference>
<reference evidence="3" key="2">
    <citation type="journal article" date="2023" name="IMA Fungus">
        <title>Comparative genomic study of the Penicillium genus elucidates a diverse pangenome and 15 lateral gene transfer events.</title>
        <authorList>
            <person name="Petersen C."/>
            <person name="Sorensen T."/>
            <person name="Nielsen M.R."/>
            <person name="Sondergaard T.E."/>
            <person name="Sorensen J.L."/>
            <person name="Fitzpatrick D.A."/>
            <person name="Frisvad J.C."/>
            <person name="Nielsen K.L."/>
        </authorList>
    </citation>
    <scope>NUCLEOTIDE SEQUENCE</scope>
    <source>
        <strain evidence="3">IBT 30069</strain>
    </source>
</reference>
<feature type="domain" description="AMP-binding enzyme C-terminal" evidence="2">
    <location>
        <begin position="470"/>
        <end position="552"/>
    </location>
</feature>
<name>A0A9W9KJT3_9EURO</name>
<reference evidence="3" key="1">
    <citation type="submission" date="2022-11" db="EMBL/GenBank/DDBJ databases">
        <authorList>
            <person name="Petersen C."/>
        </authorList>
    </citation>
    <scope>NUCLEOTIDE SEQUENCE</scope>
    <source>
        <strain evidence="3">IBT 30069</strain>
    </source>
</reference>
<dbReference type="InterPro" id="IPR020845">
    <property type="entry name" value="AMP-binding_CS"/>
</dbReference>
<dbReference type="PANTHER" id="PTHR43201:SF6">
    <property type="entry name" value="ACYL COA SYNTHETASE (EUROFUNG)"/>
    <property type="match status" value="1"/>
</dbReference>
<dbReference type="EMBL" id="JAPQKH010000003">
    <property type="protein sequence ID" value="KAJ5108391.1"/>
    <property type="molecule type" value="Genomic_DNA"/>
</dbReference>
<evidence type="ECO:0000259" key="2">
    <source>
        <dbReference type="Pfam" id="PF13193"/>
    </source>
</evidence>
<feature type="domain" description="AMP-dependent synthetase/ligase" evidence="1">
    <location>
        <begin position="27"/>
        <end position="415"/>
    </location>
</feature>
<dbReference type="Pfam" id="PF00501">
    <property type="entry name" value="AMP-binding"/>
    <property type="match status" value="1"/>
</dbReference>
<sequence>MEDPTLALVHGPKEPHLVSETLGKLMDRQAAQFPDHPAAIFPWQSVRLSYRQLVDRSKIFAKGLLEMGLRHGDCVGIMAGNCHQYLEVFLGGARIGCPVIVLNNTYTPEELRNAVNTSTCKIVFVSSKIGSRSLSAHIKILCGEQAKNKAIPDLKRVVYLGDKPIVQDGVEIQSWNTFISNGHSVFLNDSILKRAEALVSPSDVLNLQFTSGTTGSPKAAMLTHVNLINDARFVGAGLKLTPDDVICCPPPLFHCFGLVMGFLASFCYGGTIVFPSDFFDAKRVVDAIVEEEATVLLGVPTMYVTELEVMAKTGQRPRRLRTGLASGSAVSQDLMNELRNKMGVEKMLIAYGMTETSPVTFLTDVNDSDEKRTNTVGRVFPHTSAKIIDKDGKVLQRGQRGEICTSGFALQKGYWKNEEKTAEVMRQDENGLLWMHTGDEGIIDQEGYLQITGRIKDLIIRGGENIFPREIEERITSHSSISEASVVGVQDSRYGEVVGCFLKAADNQDRVSGEDVKRWVSEKLGRHKAPQYIFWIGDVDVGVDFPKTGSGKHQKHIMRDIANQLARRNTIRAKL</sequence>
<dbReference type="PANTHER" id="PTHR43201">
    <property type="entry name" value="ACYL-COA SYNTHETASE"/>
    <property type="match status" value="1"/>
</dbReference>
<evidence type="ECO:0000313" key="3">
    <source>
        <dbReference type="EMBL" id="KAJ5108391.1"/>
    </source>
</evidence>
<dbReference type="GO" id="GO:0006631">
    <property type="term" value="P:fatty acid metabolic process"/>
    <property type="evidence" value="ECO:0007669"/>
    <property type="project" value="TreeGrafter"/>
</dbReference>
<keyword evidence="4" id="KW-1185">Reference proteome</keyword>
<dbReference type="AlphaFoldDB" id="A0A9W9KJT3"/>
<dbReference type="InterPro" id="IPR045851">
    <property type="entry name" value="AMP-bd_C_sf"/>
</dbReference>
<dbReference type="Gene3D" id="3.40.50.12780">
    <property type="entry name" value="N-terminal domain of ligase-like"/>
    <property type="match status" value="1"/>
</dbReference>
<comment type="caution">
    <text evidence="3">The sequence shown here is derived from an EMBL/GenBank/DDBJ whole genome shotgun (WGS) entry which is preliminary data.</text>
</comment>
<dbReference type="InterPro" id="IPR025110">
    <property type="entry name" value="AMP-bd_C"/>
</dbReference>
<evidence type="ECO:0000313" key="4">
    <source>
        <dbReference type="Proteomes" id="UP001149165"/>
    </source>
</evidence>
<evidence type="ECO:0000259" key="1">
    <source>
        <dbReference type="Pfam" id="PF00501"/>
    </source>
</evidence>
<dbReference type="GO" id="GO:0031956">
    <property type="term" value="F:medium-chain fatty acid-CoA ligase activity"/>
    <property type="evidence" value="ECO:0007669"/>
    <property type="project" value="TreeGrafter"/>
</dbReference>
<organism evidence="3 4">
    <name type="scientific">Penicillium angulare</name>
    <dbReference type="NCBI Taxonomy" id="116970"/>
    <lineage>
        <taxon>Eukaryota</taxon>
        <taxon>Fungi</taxon>
        <taxon>Dikarya</taxon>
        <taxon>Ascomycota</taxon>
        <taxon>Pezizomycotina</taxon>
        <taxon>Eurotiomycetes</taxon>
        <taxon>Eurotiomycetidae</taxon>
        <taxon>Eurotiales</taxon>
        <taxon>Aspergillaceae</taxon>
        <taxon>Penicillium</taxon>
    </lineage>
</organism>
<dbReference type="Proteomes" id="UP001149165">
    <property type="component" value="Unassembled WGS sequence"/>
</dbReference>
<dbReference type="PROSITE" id="PS00455">
    <property type="entry name" value="AMP_BINDING"/>
    <property type="match status" value="1"/>
</dbReference>
<proteinExistence type="predicted"/>
<protein>
    <submittedName>
        <fullName evidence="3">Acetyl-CoA synthetase-like protein</fullName>
    </submittedName>
</protein>
<dbReference type="Pfam" id="PF13193">
    <property type="entry name" value="AMP-binding_C"/>
    <property type="match status" value="1"/>
</dbReference>